<dbReference type="PANTHER" id="PTHR10749">
    <property type="entry name" value="PHOSPHORYLASE B KINASE REGULATORY SUBUNIT"/>
    <property type="match status" value="1"/>
</dbReference>
<evidence type="ECO:0000259" key="8">
    <source>
        <dbReference type="Pfam" id="PF19292"/>
    </source>
</evidence>
<comment type="caution">
    <text evidence="9">The sequence shown here is derived from an EMBL/GenBank/DDBJ whole genome shotgun (WGS) entry which is preliminary data.</text>
</comment>
<keyword evidence="6" id="KW-0449">Lipoprotein</keyword>
<keyword evidence="6" id="KW-0636">Prenylation</keyword>
<comment type="similarity">
    <text evidence="2 6">Belongs to the phosphorylase b kinase regulatory chain family.</text>
</comment>
<dbReference type="Pfam" id="PF19292">
    <property type="entry name" value="KPBB_C"/>
    <property type="match status" value="1"/>
</dbReference>
<comment type="pathway">
    <text evidence="1 6">Glycan biosynthesis; glycogen metabolism.</text>
</comment>
<keyword evidence="3 6" id="KW-0321">Glycogen metabolism</keyword>
<evidence type="ECO:0000259" key="7">
    <source>
        <dbReference type="Pfam" id="PF00723"/>
    </source>
</evidence>
<feature type="domain" description="Phosphorylase b kinase regulatory subunit alpha/beta C-terminal" evidence="8">
    <location>
        <begin position="1033"/>
        <end position="1149"/>
    </location>
</feature>
<accession>A0ABQ8IR56</accession>
<proteinExistence type="inferred from homology"/>
<protein>
    <recommendedName>
        <fullName evidence="6">Phosphorylase b kinase regulatory subunit</fullName>
    </recommendedName>
</protein>
<dbReference type="Pfam" id="PF00723">
    <property type="entry name" value="Glyco_hydro_15"/>
    <property type="match status" value="1"/>
</dbReference>
<evidence type="ECO:0000256" key="1">
    <source>
        <dbReference type="ARBA" id="ARBA00005131"/>
    </source>
</evidence>
<organism evidence="9 10">
    <name type="scientific">Dermatophagoides pteronyssinus</name>
    <name type="common">European house dust mite</name>
    <dbReference type="NCBI Taxonomy" id="6956"/>
    <lineage>
        <taxon>Eukaryota</taxon>
        <taxon>Metazoa</taxon>
        <taxon>Ecdysozoa</taxon>
        <taxon>Arthropoda</taxon>
        <taxon>Chelicerata</taxon>
        <taxon>Arachnida</taxon>
        <taxon>Acari</taxon>
        <taxon>Acariformes</taxon>
        <taxon>Sarcoptiformes</taxon>
        <taxon>Astigmata</taxon>
        <taxon>Psoroptidia</taxon>
        <taxon>Analgoidea</taxon>
        <taxon>Pyroglyphidae</taxon>
        <taxon>Dermatophagoidinae</taxon>
        <taxon>Dermatophagoides</taxon>
    </lineage>
</organism>
<keyword evidence="4 6" id="KW-0112">Calmodulin-binding</keyword>
<comment type="subcellular location">
    <subcellularLocation>
        <location evidence="6">Cell membrane</location>
        <topology evidence="6">Lipid-anchor</topology>
        <orientation evidence="6">Cytoplasmic side</orientation>
    </subcellularLocation>
</comment>
<dbReference type="InterPro" id="IPR011613">
    <property type="entry name" value="GH15-like"/>
</dbReference>
<keyword evidence="10" id="KW-1185">Reference proteome</keyword>
<dbReference type="EMBL" id="NJHN03000129">
    <property type="protein sequence ID" value="KAH9412712.1"/>
    <property type="molecule type" value="Genomic_DNA"/>
</dbReference>
<dbReference type="InterPro" id="IPR045583">
    <property type="entry name" value="KPBA/B_C"/>
</dbReference>
<comment type="function">
    <text evidence="6">Phosphorylase b kinase catalyzes the phosphorylation of serine in certain substrates, including troponin I.</text>
</comment>
<evidence type="ECO:0000313" key="10">
    <source>
        <dbReference type="Proteomes" id="UP000887458"/>
    </source>
</evidence>
<dbReference type="SUPFAM" id="SSF48208">
    <property type="entry name" value="Six-hairpin glycosidases"/>
    <property type="match status" value="1"/>
</dbReference>
<evidence type="ECO:0000256" key="2">
    <source>
        <dbReference type="ARBA" id="ARBA00007128"/>
    </source>
</evidence>
<dbReference type="InterPro" id="IPR008734">
    <property type="entry name" value="PHK_A/B_su"/>
</dbReference>
<dbReference type="Gene3D" id="1.50.10.10">
    <property type="match status" value="1"/>
</dbReference>
<keyword evidence="6" id="KW-0472">Membrane</keyword>
<sequence>MRSRSNSTVRLDYYQRLVYKTILNYQKISQQNPVTGLLPTPTSHPSCLNHAWVRDNLYSIMAVWALAMAYRKNDDFDEDRAKTYELEQSCVKMMRGLLVAMLQQKDKVESFKESQSTSDALHAKYSASTMLPVVGDNEWGHLQLDATSLFLLMLAQMTASGLQIIFTLDEVAFIQNLIFYIESAYCIPDYGIWERGDKTNHGLPELNASSIGMAKAALESMNELDLFGGKGGPSSVIHVLPDEIQKCHAVLESILPRESNSKEIDASLLSIISFPAFAVENPKLIQQTREEIIEKLCGRYGCKRFLRDGHKTAIEDPSRLYYEPSELKAFENIECEWPLFFCYLIIDGLFSDNPDMVTEYSERLDELLVQVDDLLLVPEMYAVPIDLVEAEYRQPHSQKRIYAGSCPFMWSQSLYLVGKLLQEGFLQPSELDPLNRRLSMWKKPDIVVQIVVLAEDEMVQERMAKYDINIQTMNEISPIEVQSAETLGHLYSYLGKNDKLGLSGRVSREVGILSTSKLYSLLDKIFVFTPQSLDRFNFYTVNDVNLLASNFRQSVYMLKSNWRELGRPILTIILYRQFILENDRPPAAILSTFKKIKSGYLSGTRVVYGNLSDFLSTSCITNLSFLANIEKGQPDQLNPSVRAFLERQLSKPFSPLFRIRRQSSGKRKISVRSRKSAITGIIKRTRSIQIDQYDPELQKLRNTYDARMQQECSNVSSSTTPPSTVEECLMTMDDQYNNDETMMMDQSNQLDNRLQNLNKLNKLSDLTINEHLTDEELINMFKETEILEEQADILHYLFYNKSLDWKTGIISNNNQIMTLRDLLKDIYEKACSDKKWALVRHSAGMLGKQGEDLAKSVADLLVRQKQITVGMPPHYEQAITRPLPVKELRQIIDQAHCGDQSTAMLTHELIIYLSMFIRTEPHLFVEMLRLRIGLIIQVMASELARALMCDGIEASEHLLNLSPYEMKTLLHHIISGKEFTIRSARSGRISIINDRMLSRRSIITDDGDGDGIDGIGESNADNMGGGAIGFESDRHGQWLRRRRLDGALNRVPIGFYSRVWNLLEKCEGIAIEGRILINQLTREMTAGELKFALQAEQVLNSIPQPEYRQLIVEALMVLTMLVENSPTINLGNVINVEQLVHRANQLFLSDQLEFGGDAILCCAHNDDNGNEQSSMRYDCSGAAKICQHFYDSAPSGNYGTMIYLIRSTIESFDCFSNHDSFDCKIQ</sequence>
<dbReference type="InterPro" id="IPR012341">
    <property type="entry name" value="6hp_glycosidase-like_sf"/>
</dbReference>
<dbReference type="PANTHER" id="PTHR10749:SF7">
    <property type="entry name" value="PHOSPHORYLASE B KINASE REGULATORY SUBUNIT ALPHA-RELATED"/>
    <property type="match status" value="1"/>
</dbReference>
<evidence type="ECO:0000313" key="9">
    <source>
        <dbReference type="EMBL" id="KAH9412712.1"/>
    </source>
</evidence>
<feature type="domain" description="GH15-like" evidence="7">
    <location>
        <begin position="18"/>
        <end position="933"/>
    </location>
</feature>
<keyword evidence="6" id="KW-1003">Cell membrane</keyword>
<gene>
    <name evidence="9" type="primary">PHKA2</name>
    <name evidence="9" type="ORF">DERP_006679</name>
</gene>
<keyword evidence="5 6" id="KW-0119">Carbohydrate metabolism</keyword>
<dbReference type="InterPro" id="IPR008928">
    <property type="entry name" value="6-hairpin_glycosidase_sf"/>
</dbReference>
<evidence type="ECO:0000256" key="6">
    <source>
        <dbReference type="RuleBase" id="RU364123"/>
    </source>
</evidence>
<name>A0ABQ8IR56_DERPT</name>
<evidence type="ECO:0000256" key="5">
    <source>
        <dbReference type="ARBA" id="ARBA00023277"/>
    </source>
</evidence>
<reference evidence="9 10" key="1">
    <citation type="journal article" date="2018" name="J. Allergy Clin. Immunol.">
        <title>High-quality assembly of Dermatophagoides pteronyssinus genome and transcriptome reveals a wide range of novel allergens.</title>
        <authorList>
            <person name="Liu X.Y."/>
            <person name="Yang K.Y."/>
            <person name="Wang M.Q."/>
            <person name="Kwok J.S."/>
            <person name="Zeng X."/>
            <person name="Yang Z."/>
            <person name="Xiao X.J."/>
            <person name="Lau C.P."/>
            <person name="Li Y."/>
            <person name="Huang Z.M."/>
            <person name="Ba J.G."/>
            <person name="Yim A.K."/>
            <person name="Ouyang C.Y."/>
            <person name="Ngai S.M."/>
            <person name="Chan T.F."/>
            <person name="Leung E.L."/>
            <person name="Liu L."/>
            <person name="Liu Z.G."/>
            <person name="Tsui S.K."/>
        </authorList>
    </citation>
    <scope>NUCLEOTIDE SEQUENCE [LARGE SCALE GENOMIC DNA]</scope>
    <source>
        <strain evidence="9">Derp</strain>
    </source>
</reference>
<evidence type="ECO:0000256" key="4">
    <source>
        <dbReference type="ARBA" id="ARBA00022860"/>
    </source>
</evidence>
<reference evidence="9 10" key="2">
    <citation type="journal article" date="2022" name="Mol. Biol. Evol.">
        <title>Comparative Genomics Reveals Insights into the Divergent Evolution of Astigmatic Mites and Household Pest Adaptations.</title>
        <authorList>
            <person name="Xiong Q."/>
            <person name="Wan A.T."/>
            <person name="Liu X."/>
            <person name="Fung C.S."/>
            <person name="Xiao X."/>
            <person name="Malainual N."/>
            <person name="Hou J."/>
            <person name="Wang L."/>
            <person name="Wang M."/>
            <person name="Yang K.Y."/>
            <person name="Cui Y."/>
            <person name="Leung E.L."/>
            <person name="Nong W."/>
            <person name="Shin S.K."/>
            <person name="Au S.W."/>
            <person name="Jeong K.Y."/>
            <person name="Chew F.T."/>
            <person name="Hui J.H."/>
            <person name="Leung T.F."/>
            <person name="Tungtrongchitr A."/>
            <person name="Zhong N."/>
            <person name="Liu Z."/>
            <person name="Tsui S.K."/>
        </authorList>
    </citation>
    <scope>NUCLEOTIDE SEQUENCE [LARGE SCALE GENOMIC DNA]</scope>
    <source>
        <strain evidence="9">Derp</strain>
    </source>
</reference>
<evidence type="ECO:0000256" key="3">
    <source>
        <dbReference type="ARBA" id="ARBA00022600"/>
    </source>
</evidence>
<dbReference type="Proteomes" id="UP000887458">
    <property type="component" value="Unassembled WGS sequence"/>
</dbReference>